<dbReference type="SMART" id="SM00359">
    <property type="entry name" value="PUA"/>
    <property type="match status" value="1"/>
</dbReference>
<dbReference type="Pfam" id="PF08068">
    <property type="entry name" value="DKCLD"/>
    <property type="match status" value="1"/>
</dbReference>
<organism evidence="8 9">
    <name type="scientific">Promethearchaeum syntrophicum</name>
    <dbReference type="NCBI Taxonomy" id="2594042"/>
    <lineage>
        <taxon>Archaea</taxon>
        <taxon>Promethearchaeati</taxon>
        <taxon>Promethearchaeota</taxon>
        <taxon>Promethearchaeia</taxon>
        <taxon>Promethearchaeales</taxon>
        <taxon>Promethearchaeaceae</taxon>
        <taxon>Promethearchaeum</taxon>
    </lineage>
</organism>
<dbReference type="GO" id="GO:0031118">
    <property type="term" value="P:rRNA pseudouridine synthesis"/>
    <property type="evidence" value="ECO:0007669"/>
    <property type="project" value="TreeGrafter"/>
</dbReference>
<evidence type="ECO:0000256" key="2">
    <source>
        <dbReference type="ARBA" id="ARBA00023235"/>
    </source>
</evidence>
<evidence type="ECO:0000256" key="3">
    <source>
        <dbReference type="ARBA" id="ARBA00060072"/>
    </source>
</evidence>
<dbReference type="SUPFAM" id="SSF55120">
    <property type="entry name" value="Pseudouridine synthase"/>
    <property type="match status" value="1"/>
</dbReference>
<keyword evidence="1 5" id="KW-0819">tRNA processing</keyword>
<dbReference type="GO" id="GO:0031119">
    <property type="term" value="P:tRNA pseudouridine synthesis"/>
    <property type="evidence" value="ECO:0007669"/>
    <property type="project" value="UniProtKB-UniRule"/>
</dbReference>
<dbReference type="NCBIfam" id="TIGR00425">
    <property type="entry name" value="CBF5"/>
    <property type="match status" value="1"/>
</dbReference>
<dbReference type="PANTHER" id="PTHR23127">
    <property type="entry name" value="CENTROMERE/MICROTUBULE BINDING PROTEIN CBF5"/>
    <property type="match status" value="1"/>
</dbReference>
<evidence type="ECO:0000259" key="6">
    <source>
        <dbReference type="SMART" id="SM00359"/>
    </source>
</evidence>
<dbReference type="Proteomes" id="UP000321408">
    <property type="component" value="Chromosome"/>
</dbReference>
<dbReference type="PROSITE" id="PS50890">
    <property type="entry name" value="PUA"/>
    <property type="match status" value="1"/>
</dbReference>
<dbReference type="GO" id="GO:1990481">
    <property type="term" value="P:mRNA pseudouridine synthesis"/>
    <property type="evidence" value="ECO:0007669"/>
    <property type="project" value="TreeGrafter"/>
</dbReference>
<dbReference type="RefSeq" id="WP_147661513.1">
    <property type="nucleotide sequence ID" value="NZ_CP042905.2"/>
</dbReference>
<dbReference type="GO" id="GO:0031120">
    <property type="term" value="P:snRNA pseudouridine synthesis"/>
    <property type="evidence" value="ECO:0007669"/>
    <property type="project" value="TreeGrafter"/>
</dbReference>
<reference evidence="8 9" key="2">
    <citation type="journal article" date="2024" name="Int. J. Syst. Evol. Microbiol.">
        <title>Promethearchaeum syntrophicum gen. nov., sp. nov., an anaerobic, obligately syntrophic archaeon, the first isolate of the lineage 'Asgard' archaea, and proposal of the new archaeal phylum Promethearchaeota phyl. nov. and kingdom Promethearchaeati regn. nov.</title>
        <authorList>
            <person name="Imachi H."/>
            <person name="Nobu M.K."/>
            <person name="Kato S."/>
            <person name="Takaki Y."/>
            <person name="Miyazaki M."/>
            <person name="Miyata M."/>
            <person name="Ogawara M."/>
            <person name="Saito Y."/>
            <person name="Sakai S."/>
            <person name="Tahara Y.O."/>
            <person name="Takano Y."/>
            <person name="Tasumi E."/>
            <person name="Uematsu K."/>
            <person name="Yoshimura T."/>
            <person name="Itoh T."/>
            <person name="Ohkuma M."/>
            <person name="Takai K."/>
        </authorList>
    </citation>
    <scope>NUCLEOTIDE SEQUENCE [LARGE SCALE GENOMIC DNA]</scope>
    <source>
        <strain evidence="8 9">MK-D1</strain>
    </source>
</reference>
<dbReference type="GeneID" id="41328380"/>
<proteinExistence type="inferred from homology"/>
<feature type="domain" description="Dyskerin-like" evidence="7">
    <location>
        <begin position="11"/>
        <end position="62"/>
    </location>
</feature>
<dbReference type="InterPro" id="IPR026326">
    <property type="entry name" value="TruB_arch"/>
</dbReference>
<evidence type="ECO:0000313" key="8">
    <source>
        <dbReference type="EMBL" id="QEE14564.1"/>
    </source>
</evidence>
<dbReference type="GO" id="GO:0000495">
    <property type="term" value="P:box H/ACA sno(s)RNA 3'-end processing"/>
    <property type="evidence" value="ECO:0007669"/>
    <property type="project" value="TreeGrafter"/>
</dbReference>
<dbReference type="InterPro" id="IPR032819">
    <property type="entry name" value="TruB_C"/>
</dbReference>
<evidence type="ECO:0000313" key="9">
    <source>
        <dbReference type="Proteomes" id="UP000321408"/>
    </source>
</evidence>
<gene>
    <name evidence="5" type="primary">truB</name>
    <name evidence="8" type="ORF">DSAG12_00377</name>
</gene>
<accession>A0A5B9D642</accession>
<dbReference type="Gene3D" id="2.30.130.10">
    <property type="entry name" value="PUA domain"/>
    <property type="match status" value="1"/>
</dbReference>
<dbReference type="InterPro" id="IPR015947">
    <property type="entry name" value="PUA-like_sf"/>
</dbReference>
<comment type="function">
    <text evidence="3 5">Could be responsible for synthesis of pseudouridine from uracil-55 in the psi GC loop of transfer RNAs.</text>
</comment>
<dbReference type="Pfam" id="PF16198">
    <property type="entry name" value="TruB_C_2"/>
    <property type="match status" value="1"/>
</dbReference>
<dbReference type="SMART" id="SM01136">
    <property type="entry name" value="DKCLD"/>
    <property type="match status" value="1"/>
</dbReference>
<comment type="catalytic activity">
    <reaction evidence="5">
        <text>uridine(55) in tRNA = pseudouridine(55) in tRNA</text>
        <dbReference type="Rhea" id="RHEA:42532"/>
        <dbReference type="Rhea" id="RHEA-COMP:10101"/>
        <dbReference type="Rhea" id="RHEA-COMP:10102"/>
        <dbReference type="ChEBI" id="CHEBI:65314"/>
        <dbReference type="ChEBI" id="CHEBI:65315"/>
        <dbReference type="EC" id="5.4.99.25"/>
    </reaction>
</comment>
<dbReference type="InterPro" id="IPR004802">
    <property type="entry name" value="tRNA_PsdUridine_synth_B_fam"/>
</dbReference>
<dbReference type="InterPro" id="IPR002478">
    <property type="entry name" value="PUA"/>
</dbReference>
<dbReference type="HAMAP" id="MF_01081">
    <property type="entry name" value="TruB_arch"/>
    <property type="match status" value="1"/>
</dbReference>
<dbReference type="Pfam" id="PF01472">
    <property type="entry name" value="PUA"/>
    <property type="match status" value="1"/>
</dbReference>
<dbReference type="OrthoDB" id="35866at2157"/>
<sequence>MSFKIAYLLPYESTPHVYVVKSEETTDPQYGCKPQDRSLTMLIKTGIVNLDKPSGPTSHEVASWVKKVLGLEKTGHGGTLDPGVTGVLPVALGPATKVIGALLSAGKEYICVMYLHGDVEEKKIRNVLNLFTTNLYQRPPIKSSVARRLRTRRIYYTQFMEMKGRFVLFRVGCEAGTYIRKLCFDIGEALLCGAHMSELRRSRTGEFREDSLCTLQDLNDAMKLYQEERNPEYLKNLIIPMEKAVHHWKKIYIRDSAVDAIAHGASLAVAGVLYLEKTIEKDEQVAVMTQKGELVAFGVALMSSARMLKVFHGLCVSTKKVFMERGVYPHWKSTPKEIIP</sequence>
<comment type="similarity">
    <text evidence="4 5">Belongs to the pseudouridine synthase TruB family. Type 2 subfamily.</text>
</comment>
<dbReference type="InterPro" id="IPR020103">
    <property type="entry name" value="PsdUridine_synth_cat_dom_sf"/>
</dbReference>
<dbReference type="Gene3D" id="3.30.2350.10">
    <property type="entry name" value="Pseudouridine synthase"/>
    <property type="match status" value="1"/>
</dbReference>
<evidence type="ECO:0000256" key="4">
    <source>
        <dbReference type="ARBA" id="ARBA00060775"/>
    </source>
</evidence>
<dbReference type="EC" id="5.4.99.25" evidence="5"/>
<name>A0A5B9D642_9ARCH</name>
<feature type="domain" description="PUA" evidence="6">
    <location>
        <begin position="249"/>
        <end position="323"/>
    </location>
</feature>
<keyword evidence="9" id="KW-1185">Reference proteome</keyword>
<dbReference type="SUPFAM" id="SSF88697">
    <property type="entry name" value="PUA domain-like"/>
    <property type="match status" value="1"/>
</dbReference>
<dbReference type="KEGG" id="psyt:DSAG12_00377"/>
<protein>
    <recommendedName>
        <fullName evidence="5">Probable tRNA pseudouridine synthase B</fullName>
        <ecNumber evidence="5">5.4.99.25</ecNumber>
    </recommendedName>
    <alternativeName>
        <fullName evidence="5">tRNA pseudouridine(55) synthase</fullName>
        <shortName evidence="5">Psi55 synthase</shortName>
    </alternativeName>
    <alternativeName>
        <fullName evidence="5">tRNA pseudouridylate synthase</fullName>
    </alternativeName>
    <alternativeName>
        <fullName evidence="5">tRNA-uridine isomerase</fullName>
    </alternativeName>
</protein>
<dbReference type="GO" id="GO:0160148">
    <property type="term" value="F:tRNA pseudouridine(55) synthase activity"/>
    <property type="evidence" value="ECO:0007669"/>
    <property type="project" value="UniProtKB-EC"/>
</dbReference>
<reference evidence="8 9" key="1">
    <citation type="journal article" date="2020" name="Nature">
        <title>Isolation of an archaeon at the prokaryote-eukaryote interface.</title>
        <authorList>
            <person name="Imachi H."/>
            <person name="Nobu M.K."/>
            <person name="Nakahara N."/>
            <person name="Morono Y."/>
            <person name="Ogawara M."/>
            <person name="Takaki Y."/>
            <person name="Takano Y."/>
            <person name="Uematsu K."/>
            <person name="Ikuta T."/>
            <person name="Ito M."/>
            <person name="Matsui Y."/>
            <person name="Miyazaki M."/>
            <person name="Murata K."/>
            <person name="Saito Y."/>
            <person name="Sakai S."/>
            <person name="Song C."/>
            <person name="Tasumi E."/>
            <person name="Yamanaka Y."/>
            <person name="Yamaguchi T."/>
            <person name="Kamagata Y."/>
            <person name="Tamaki H."/>
            <person name="Takai K."/>
        </authorList>
    </citation>
    <scope>NUCLEOTIDE SEQUENCE [LARGE SCALE GENOMIC DNA]</scope>
    <source>
        <strain evidence="8 9">MK-D1</strain>
    </source>
</reference>
<dbReference type="InterPro" id="IPR002501">
    <property type="entry name" value="PsdUridine_synth_N"/>
</dbReference>
<dbReference type="EMBL" id="CP042905">
    <property type="protein sequence ID" value="QEE14564.1"/>
    <property type="molecule type" value="Genomic_DNA"/>
</dbReference>
<evidence type="ECO:0000259" key="7">
    <source>
        <dbReference type="SMART" id="SM01136"/>
    </source>
</evidence>
<dbReference type="PANTHER" id="PTHR23127:SF0">
    <property type="entry name" value="H_ACA RIBONUCLEOPROTEIN COMPLEX SUBUNIT DKC1"/>
    <property type="match status" value="1"/>
</dbReference>
<evidence type="ECO:0000256" key="5">
    <source>
        <dbReference type="HAMAP-Rule" id="MF_01081"/>
    </source>
</evidence>
<dbReference type="CDD" id="cd21148">
    <property type="entry name" value="PUA_Cbf5"/>
    <property type="match status" value="1"/>
</dbReference>
<dbReference type="InterPro" id="IPR036974">
    <property type="entry name" value="PUA_sf"/>
</dbReference>
<dbReference type="Pfam" id="PF01509">
    <property type="entry name" value="TruB_N"/>
    <property type="match status" value="1"/>
</dbReference>
<dbReference type="NCBIfam" id="NF003280">
    <property type="entry name" value="PRK04270.1"/>
    <property type="match status" value="1"/>
</dbReference>
<keyword evidence="2 5" id="KW-0413">Isomerase</keyword>
<dbReference type="FunFam" id="3.30.2350.10:FF:000001">
    <property type="entry name" value="H/ACA ribonucleoprotein complex subunit CBF5"/>
    <property type="match status" value="1"/>
</dbReference>
<dbReference type="CDD" id="cd02572">
    <property type="entry name" value="PseudoU_synth_hDyskerin"/>
    <property type="match status" value="1"/>
</dbReference>
<evidence type="ECO:0000256" key="1">
    <source>
        <dbReference type="ARBA" id="ARBA00022694"/>
    </source>
</evidence>
<dbReference type="GO" id="GO:0003723">
    <property type="term" value="F:RNA binding"/>
    <property type="evidence" value="ECO:0007669"/>
    <property type="project" value="InterPro"/>
</dbReference>
<dbReference type="InterPro" id="IPR012960">
    <property type="entry name" value="Dyskerin-like"/>
</dbReference>
<feature type="active site" description="Nucleophile" evidence="5">
    <location>
        <position position="81"/>
    </location>
</feature>
<dbReference type="AlphaFoldDB" id="A0A5B9D642"/>